<dbReference type="GeneID" id="19402494"/>
<dbReference type="HOGENOM" id="CLU_047273_2_0_1"/>
<dbReference type="GO" id="GO:0006364">
    <property type="term" value="P:rRNA processing"/>
    <property type="evidence" value="ECO:0007669"/>
    <property type="project" value="InterPro"/>
</dbReference>
<dbReference type="GO" id="GO:0000171">
    <property type="term" value="F:ribonuclease MRP activity"/>
    <property type="evidence" value="ECO:0007669"/>
    <property type="project" value="TreeGrafter"/>
</dbReference>
<evidence type="ECO:0000313" key="3">
    <source>
        <dbReference type="Proteomes" id="UP000016935"/>
    </source>
</evidence>
<dbReference type="GO" id="GO:0008033">
    <property type="term" value="P:tRNA processing"/>
    <property type="evidence" value="ECO:0007669"/>
    <property type="project" value="InterPro"/>
</dbReference>
<dbReference type="GO" id="GO:0004526">
    <property type="term" value="F:ribonuclease P activity"/>
    <property type="evidence" value="ECO:0007669"/>
    <property type="project" value="TreeGrafter"/>
</dbReference>
<sequence length="252" mass="27529">MAPASKQNTKPVFKTASPFTDTRWPELSRDDEDVILELLSNLITPLGDYRRTHMHPSRGKKRKRATTQPDQDDSTMAETPPPRPAIGNHVLVGLNSVTRHLEALAAKTAPSTALAACREQEQEGAKALAHNDLRPLSMVVLSHPKPSLSPAHAHLPTLVHLCSLSRPCATPDSCKTATRLVPLPTSADSRLASRLHIPRVGALGIYADAPGAKALEDYVREHVGVTECKWIDEAMSGEWRGMNVRNEMARAK</sequence>
<dbReference type="InterPro" id="IPR013241">
    <property type="entry name" value="RNase_P_Pop3"/>
</dbReference>
<evidence type="ECO:0000313" key="2">
    <source>
        <dbReference type="EMBL" id="EOA83205.1"/>
    </source>
</evidence>
<dbReference type="PANTHER" id="PTHR28272">
    <property type="entry name" value="RIBONUCLEASES P/MRP PROTEIN SUBUNIT POP3"/>
    <property type="match status" value="1"/>
</dbReference>
<protein>
    <submittedName>
        <fullName evidence="2">Uncharacterized protein</fullName>
    </submittedName>
</protein>
<feature type="compositionally biased region" description="Polar residues" evidence="1">
    <location>
        <begin position="1"/>
        <end position="10"/>
    </location>
</feature>
<dbReference type="STRING" id="671987.R0ICW7"/>
<feature type="compositionally biased region" description="Basic residues" evidence="1">
    <location>
        <begin position="52"/>
        <end position="65"/>
    </location>
</feature>
<organism evidence="2 3">
    <name type="scientific">Exserohilum turcicum (strain 28A)</name>
    <name type="common">Northern leaf blight fungus</name>
    <name type="synonym">Setosphaeria turcica</name>
    <dbReference type="NCBI Taxonomy" id="671987"/>
    <lineage>
        <taxon>Eukaryota</taxon>
        <taxon>Fungi</taxon>
        <taxon>Dikarya</taxon>
        <taxon>Ascomycota</taxon>
        <taxon>Pezizomycotina</taxon>
        <taxon>Dothideomycetes</taxon>
        <taxon>Pleosporomycetidae</taxon>
        <taxon>Pleosporales</taxon>
        <taxon>Pleosporineae</taxon>
        <taxon>Pleosporaceae</taxon>
        <taxon>Exserohilum</taxon>
    </lineage>
</organism>
<dbReference type="GO" id="GO:0005829">
    <property type="term" value="C:cytosol"/>
    <property type="evidence" value="ECO:0007669"/>
    <property type="project" value="TreeGrafter"/>
</dbReference>
<dbReference type="GO" id="GO:0000172">
    <property type="term" value="C:ribonuclease MRP complex"/>
    <property type="evidence" value="ECO:0007669"/>
    <property type="project" value="TreeGrafter"/>
</dbReference>
<feature type="region of interest" description="Disordered" evidence="1">
    <location>
        <begin position="49"/>
        <end position="86"/>
    </location>
</feature>
<name>R0ICW7_EXST2</name>
<dbReference type="Proteomes" id="UP000016935">
    <property type="component" value="Unassembled WGS sequence"/>
</dbReference>
<dbReference type="AlphaFoldDB" id="R0ICW7"/>
<reference evidence="2 3" key="1">
    <citation type="journal article" date="2012" name="PLoS Pathog.">
        <title>Diverse lifestyles and strategies of plant pathogenesis encoded in the genomes of eighteen Dothideomycetes fungi.</title>
        <authorList>
            <person name="Ohm R.A."/>
            <person name="Feau N."/>
            <person name="Henrissat B."/>
            <person name="Schoch C.L."/>
            <person name="Horwitz B.A."/>
            <person name="Barry K.W."/>
            <person name="Condon B.J."/>
            <person name="Copeland A.C."/>
            <person name="Dhillon B."/>
            <person name="Glaser F."/>
            <person name="Hesse C.N."/>
            <person name="Kosti I."/>
            <person name="LaButti K."/>
            <person name="Lindquist E.A."/>
            <person name="Lucas S."/>
            <person name="Salamov A.A."/>
            <person name="Bradshaw R.E."/>
            <person name="Ciuffetti L."/>
            <person name="Hamelin R.C."/>
            <person name="Kema G.H.J."/>
            <person name="Lawrence C."/>
            <person name="Scott J.A."/>
            <person name="Spatafora J.W."/>
            <person name="Turgeon B.G."/>
            <person name="de Wit P.J.G.M."/>
            <person name="Zhong S."/>
            <person name="Goodwin S.B."/>
            <person name="Grigoriev I.V."/>
        </authorList>
    </citation>
    <scope>NUCLEOTIDE SEQUENCE [LARGE SCALE GENOMIC DNA]</scope>
    <source>
        <strain evidence="3">28A</strain>
    </source>
</reference>
<keyword evidence="3" id="KW-1185">Reference proteome</keyword>
<dbReference type="GO" id="GO:0034965">
    <property type="term" value="P:intronic box C/D snoRNA processing"/>
    <property type="evidence" value="ECO:0007669"/>
    <property type="project" value="TreeGrafter"/>
</dbReference>
<accession>R0ICW7</accession>
<dbReference type="GO" id="GO:0005655">
    <property type="term" value="C:nucleolar ribonuclease P complex"/>
    <property type="evidence" value="ECO:0007669"/>
    <property type="project" value="TreeGrafter"/>
</dbReference>
<reference evidence="2 3" key="2">
    <citation type="journal article" date="2013" name="PLoS Genet.">
        <title>Comparative genome structure, secondary metabolite, and effector coding capacity across Cochliobolus pathogens.</title>
        <authorList>
            <person name="Condon B.J."/>
            <person name="Leng Y."/>
            <person name="Wu D."/>
            <person name="Bushley K.E."/>
            <person name="Ohm R.A."/>
            <person name="Otillar R."/>
            <person name="Martin J."/>
            <person name="Schackwitz W."/>
            <person name="Grimwood J."/>
            <person name="MohdZainudin N."/>
            <person name="Xue C."/>
            <person name="Wang R."/>
            <person name="Manning V.A."/>
            <person name="Dhillon B."/>
            <person name="Tu Z.J."/>
            <person name="Steffenson B.J."/>
            <person name="Salamov A."/>
            <person name="Sun H."/>
            <person name="Lowry S."/>
            <person name="LaButti K."/>
            <person name="Han J."/>
            <person name="Copeland A."/>
            <person name="Lindquist E."/>
            <person name="Barry K."/>
            <person name="Schmutz J."/>
            <person name="Baker S.E."/>
            <person name="Ciuffetti L.M."/>
            <person name="Grigoriev I.V."/>
            <person name="Zhong S."/>
            <person name="Turgeon B.G."/>
        </authorList>
    </citation>
    <scope>NUCLEOTIDE SEQUENCE [LARGE SCALE GENOMIC DNA]</scope>
    <source>
        <strain evidence="3">28A</strain>
    </source>
</reference>
<dbReference type="eggNOG" id="ENOG502S6UT">
    <property type="taxonomic scope" value="Eukaryota"/>
</dbReference>
<proteinExistence type="predicted"/>
<gene>
    <name evidence="2" type="ORF">SETTUDRAFT_21909</name>
</gene>
<feature type="region of interest" description="Disordered" evidence="1">
    <location>
        <begin position="1"/>
        <end position="27"/>
    </location>
</feature>
<evidence type="ECO:0000256" key="1">
    <source>
        <dbReference type="SAM" id="MobiDB-lite"/>
    </source>
</evidence>
<dbReference type="PANTHER" id="PTHR28272:SF1">
    <property type="entry name" value="RIBONUCLEASES P_MRP PROTEIN SUBUNIT POP3"/>
    <property type="match status" value="1"/>
</dbReference>
<dbReference type="OrthoDB" id="20109at2759"/>
<dbReference type="EMBL" id="KB908833">
    <property type="protein sequence ID" value="EOA83205.1"/>
    <property type="molecule type" value="Genomic_DNA"/>
</dbReference>
<dbReference type="RefSeq" id="XP_008028724.1">
    <property type="nucleotide sequence ID" value="XM_008030533.1"/>
</dbReference>